<dbReference type="EMBL" id="KB456260">
    <property type="protein sequence ID" value="EMF17618.1"/>
    <property type="molecule type" value="Genomic_DNA"/>
</dbReference>
<name>N1QNA5_SPHMS</name>
<evidence type="ECO:0008006" key="4">
    <source>
        <dbReference type="Google" id="ProtNLM"/>
    </source>
</evidence>
<dbReference type="OMA" id="LMEMSPT"/>
<dbReference type="STRING" id="692275.N1QNA5"/>
<dbReference type="Gene3D" id="1.25.40.10">
    <property type="entry name" value="Tetratricopeptide repeat domain"/>
    <property type="match status" value="1"/>
</dbReference>
<gene>
    <name evidence="2" type="ORF">SEPMUDRAFT_58213</name>
</gene>
<reference evidence="2 3" key="1">
    <citation type="journal article" date="2012" name="PLoS Pathog.">
        <title>Diverse lifestyles and strategies of plant pathogenesis encoded in the genomes of eighteen Dothideomycetes fungi.</title>
        <authorList>
            <person name="Ohm R.A."/>
            <person name="Feau N."/>
            <person name="Henrissat B."/>
            <person name="Schoch C.L."/>
            <person name="Horwitz B.A."/>
            <person name="Barry K.W."/>
            <person name="Condon B.J."/>
            <person name="Copeland A.C."/>
            <person name="Dhillon B."/>
            <person name="Glaser F."/>
            <person name="Hesse C.N."/>
            <person name="Kosti I."/>
            <person name="LaButti K."/>
            <person name="Lindquist E.A."/>
            <person name="Lucas S."/>
            <person name="Salamov A.A."/>
            <person name="Bradshaw R.E."/>
            <person name="Ciuffetti L."/>
            <person name="Hamelin R.C."/>
            <person name="Kema G.H.J."/>
            <person name="Lawrence C."/>
            <person name="Scott J.A."/>
            <person name="Spatafora J.W."/>
            <person name="Turgeon B.G."/>
            <person name="de Wit P.J.G.M."/>
            <person name="Zhong S."/>
            <person name="Goodwin S.B."/>
            <person name="Grigoriev I.V."/>
        </authorList>
    </citation>
    <scope>NUCLEOTIDE SEQUENCE [LARGE SCALE GENOMIC DNA]</scope>
    <source>
        <strain evidence="2 3">SO2202</strain>
    </source>
</reference>
<feature type="coiled-coil region" evidence="1">
    <location>
        <begin position="93"/>
        <end position="120"/>
    </location>
</feature>
<dbReference type="PANTHER" id="PTHR45588">
    <property type="entry name" value="TPR DOMAIN-CONTAINING PROTEIN"/>
    <property type="match status" value="1"/>
</dbReference>
<keyword evidence="1" id="KW-0175">Coiled coil</keyword>
<dbReference type="Proteomes" id="UP000016931">
    <property type="component" value="Unassembled WGS sequence"/>
</dbReference>
<dbReference type="SUPFAM" id="SSF48452">
    <property type="entry name" value="TPR-like"/>
    <property type="match status" value="2"/>
</dbReference>
<dbReference type="AlphaFoldDB" id="N1QNA5"/>
<organism evidence="2 3">
    <name type="scientific">Sphaerulina musiva (strain SO2202)</name>
    <name type="common">Poplar stem canker fungus</name>
    <name type="synonym">Septoria musiva</name>
    <dbReference type="NCBI Taxonomy" id="692275"/>
    <lineage>
        <taxon>Eukaryota</taxon>
        <taxon>Fungi</taxon>
        <taxon>Dikarya</taxon>
        <taxon>Ascomycota</taxon>
        <taxon>Pezizomycotina</taxon>
        <taxon>Dothideomycetes</taxon>
        <taxon>Dothideomycetidae</taxon>
        <taxon>Mycosphaerellales</taxon>
        <taxon>Mycosphaerellaceae</taxon>
        <taxon>Sphaerulina</taxon>
    </lineage>
</organism>
<keyword evidence="3" id="KW-1185">Reference proteome</keyword>
<sequence>MDSTYHHGSEEAVDEEPYLFDLGSSTRPVTTKSPTAQIWFDRGLQWSYAFNHEESAKCFLKASSEDPSCAMALWGISYALGPNYNKPWEAFDADEKEANLRQAQNALIAAEQKAKEANATPVELALIRASQARYPIERSGDDYCKWNVAYADAMKDVYAQFGDDLDIAALYVDSLMNITPWALWDTRTGEPEKAARTLEAKAVLDRAFDAGGKHHPGLLHLWCHLMEMSANPEDALDVANHLRGLVPDAGHLHHMPTHLDVLAGQWQDAITSNTAAIEADARYLSKVGALNFYSLYRSHNYHFKVYAAMFAGQYEPAIETVAQLEESLPEDLLRTPSPPMADWLESFLSMRVHVLVRFGKWDDLLAMPIPVDPELYAVTTAMIKYGRGIAYAATGQVEQCALEREEFLEAAARVPPSRTLFNNTANDILAVGAAMLGGELEYRKGAFTAAFAQLRVAVELSDNLPYDEPWGWMQPPRHALGALLLEQGWIEDAAREYQADLGIDDTLPRALRHPHNIWALHGYHECLQRLGKDEEARAIEQELAELSKCADVHVTSSCFCRTNSIPTAS</sequence>
<dbReference type="RefSeq" id="XP_016765739.1">
    <property type="nucleotide sequence ID" value="XM_016909461.1"/>
</dbReference>
<dbReference type="InterPro" id="IPR011990">
    <property type="entry name" value="TPR-like_helical_dom_sf"/>
</dbReference>
<dbReference type="eggNOG" id="ENOG502QU74">
    <property type="taxonomic scope" value="Eukaryota"/>
</dbReference>
<evidence type="ECO:0000313" key="2">
    <source>
        <dbReference type="EMBL" id="EMF17618.1"/>
    </source>
</evidence>
<dbReference type="OrthoDB" id="414774at2759"/>
<dbReference type="PANTHER" id="PTHR45588:SF1">
    <property type="entry name" value="WW DOMAIN-CONTAINING PROTEIN"/>
    <property type="match status" value="1"/>
</dbReference>
<evidence type="ECO:0000256" key="1">
    <source>
        <dbReference type="SAM" id="Coils"/>
    </source>
</evidence>
<dbReference type="GeneID" id="27906598"/>
<dbReference type="HOGENOM" id="CLU_011527_0_1_1"/>
<protein>
    <recommendedName>
        <fullName evidence="4">TPR domain protein</fullName>
    </recommendedName>
</protein>
<evidence type="ECO:0000313" key="3">
    <source>
        <dbReference type="Proteomes" id="UP000016931"/>
    </source>
</evidence>
<accession>N1QNA5</accession>
<proteinExistence type="predicted"/>